<evidence type="ECO:0000256" key="2">
    <source>
        <dbReference type="ARBA" id="ARBA00022448"/>
    </source>
</evidence>
<dbReference type="RefSeq" id="WP_209143038.1">
    <property type="nucleotide sequence ID" value="NZ_JAGHKO010000014.1"/>
</dbReference>
<evidence type="ECO:0000259" key="7">
    <source>
        <dbReference type="PROSITE" id="PS50850"/>
    </source>
</evidence>
<dbReference type="InterPro" id="IPR020846">
    <property type="entry name" value="MFS_dom"/>
</dbReference>
<feature type="transmembrane region" description="Helical" evidence="6">
    <location>
        <begin position="189"/>
        <end position="209"/>
    </location>
</feature>
<dbReference type="SUPFAM" id="SSF103473">
    <property type="entry name" value="MFS general substrate transporter"/>
    <property type="match status" value="1"/>
</dbReference>
<dbReference type="PROSITE" id="PS50850">
    <property type="entry name" value="MFS"/>
    <property type="match status" value="1"/>
</dbReference>
<comment type="caution">
    <text evidence="8">The sequence shown here is derived from an EMBL/GenBank/DDBJ whole genome shotgun (WGS) entry which is preliminary data.</text>
</comment>
<reference evidence="8 9" key="1">
    <citation type="submission" date="2021-03" db="EMBL/GenBank/DDBJ databases">
        <title>Assistant Professor.</title>
        <authorList>
            <person name="Huq M.A."/>
        </authorList>
    </citation>
    <scope>NUCLEOTIDE SEQUENCE [LARGE SCALE GENOMIC DNA]</scope>
    <source>
        <strain evidence="8 9">MAH-29</strain>
    </source>
</reference>
<feature type="transmembrane region" description="Helical" evidence="6">
    <location>
        <begin position="58"/>
        <end position="77"/>
    </location>
</feature>
<comment type="subcellular location">
    <subcellularLocation>
        <location evidence="1">Endomembrane system</location>
        <topology evidence="1">Multi-pass membrane protein</topology>
    </subcellularLocation>
</comment>
<feature type="transmembrane region" description="Helical" evidence="6">
    <location>
        <begin position="313"/>
        <end position="332"/>
    </location>
</feature>
<feature type="domain" description="Major facilitator superfamily (MFS) profile" evidence="7">
    <location>
        <begin position="247"/>
        <end position="431"/>
    </location>
</feature>
<feature type="transmembrane region" description="Helical" evidence="6">
    <location>
        <begin position="380"/>
        <end position="399"/>
    </location>
</feature>
<proteinExistence type="predicted"/>
<dbReference type="Pfam" id="PF11700">
    <property type="entry name" value="ATG22"/>
    <property type="match status" value="2"/>
</dbReference>
<dbReference type="EMBL" id="JAGHKO010000014">
    <property type="protein sequence ID" value="MBO9204445.1"/>
    <property type="molecule type" value="Genomic_DNA"/>
</dbReference>
<feature type="transmembrane region" description="Helical" evidence="6">
    <location>
        <begin position="284"/>
        <end position="306"/>
    </location>
</feature>
<feature type="transmembrane region" description="Helical" evidence="6">
    <location>
        <begin position="405"/>
        <end position="424"/>
    </location>
</feature>
<dbReference type="Gene3D" id="1.20.1250.20">
    <property type="entry name" value="MFS general substrate transporter like domains"/>
    <property type="match status" value="2"/>
</dbReference>
<dbReference type="PANTHER" id="PTHR23519">
    <property type="entry name" value="AUTOPHAGY-RELATED PROTEIN 22"/>
    <property type="match status" value="1"/>
</dbReference>
<evidence type="ECO:0000313" key="9">
    <source>
        <dbReference type="Proteomes" id="UP000677244"/>
    </source>
</evidence>
<feature type="transmembrane region" description="Helical" evidence="6">
    <location>
        <begin position="247"/>
        <end position="272"/>
    </location>
</feature>
<keyword evidence="2" id="KW-0813">Transport</keyword>
<sequence>MPLKPNNKIINAWCWYDWANSSYSLVITSAIFPSYFLSLAPPAGNKTTWSHTISNSVLYAYMYSFASLLLLFLSPLFGSIADYSGRKKLFMSFFSYIGSVSCLFLFFSTADQMLLIASLFIISSVCYSLGVVFYNAYIPEITTPDQFDTVSAKGFAWGYLGGMIALVICLLVIQFAAHLGFSQQQIDGYIPVRVSFVFIGIWWLAFAWYSIKRLPADRKGNAITWQIIVQSYSRIYKAFHRARGHKAISIFLLAFFFYDMGLTTVMGMSSVFASKTLHLKTSHLIGVILILQLVAIFGSYVFLFIAKKINNIFAVKTAVLLWVLVCFIAYSIQSITQFYIMAILVGLVMGGTQALSRSAFAALIQEEKDEYATYFSLYDVLDKMGVVIGTFLFGLIEYITGSMRASVATLSVFFIIGFILLQLIKKNAWKK</sequence>
<evidence type="ECO:0000256" key="6">
    <source>
        <dbReference type="SAM" id="Phobius"/>
    </source>
</evidence>
<evidence type="ECO:0000256" key="1">
    <source>
        <dbReference type="ARBA" id="ARBA00004127"/>
    </source>
</evidence>
<evidence type="ECO:0000313" key="8">
    <source>
        <dbReference type="EMBL" id="MBO9204445.1"/>
    </source>
</evidence>
<feature type="transmembrane region" description="Helical" evidence="6">
    <location>
        <begin position="21"/>
        <end position="38"/>
    </location>
</feature>
<keyword evidence="3 6" id="KW-0812">Transmembrane</keyword>
<keyword evidence="9" id="KW-1185">Reference proteome</keyword>
<keyword evidence="4 6" id="KW-1133">Transmembrane helix</keyword>
<dbReference type="InterPro" id="IPR036259">
    <property type="entry name" value="MFS_trans_sf"/>
</dbReference>
<protein>
    <submittedName>
        <fullName evidence="8">MFS transporter</fullName>
    </submittedName>
</protein>
<feature type="transmembrane region" description="Helical" evidence="6">
    <location>
        <begin position="113"/>
        <end position="134"/>
    </location>
</feature>
<keyword evidence="5 6" id="KW-0472">Membrane</keyword>
<feature type="transmembrane region" description="Helical" evidence="6">
    <location>
        <begin position="155"/>
        <end position="177"/>
    </location>
</feature>
<gene>
    <name evidence="8" type="ORF">J7I42_29420</name>
</gene>
<evidence type="ECO:0000256" key="3">
    <source>
        <dbReference type="ARBA" id="ARBA00022692"/>
    </source>
</evidence>
<name>A0ABS3Z470_9BACT</name>
<feature type="transmembrane region" description="Helical" evidence="6">
    <location>
        <begin position="89"/>
        <end position="107"/>
    </location>
</feature>
<dbReference type="PANTHER" id="PTHR23519:SF1">
    <property type="entry name" value="AUTOPHAGY-RELATED PROTEIN 22"/>
    <property type="match status" value="1"/>
</dbReference>
<dbReference type="Proteomes" id="UP000677244">
    <property type="component" value="Unassembled WGS sequence"/>
</dbReference>
<accession>A0ABS3Z470</accession>
<evidence type="ECO:0000256" key="4">
    <source>
        <dbReference type="ARBA" id="ARBA00022989"/>
    </source>
</evidence>
<evidence type="ECO:0000256" key="5">
    <source>
        <dbReference type="ARBA" id="ARBA00023136"/>
    </source>
</evidence>
<feature type="transmembrane region" description="Helical" evidence="6">
    <location>
        <begin position="338"/>
        <end position="360"/>
    </location>
</feature>
<dbReference type="InterPro" id="IPR050495">
    <property type="entry name" value="ATG22/LtaA_families"/>
</dbReference>
<organism evidence="8 9">
    <name type="scientific">Niastella soli</name>
    <dbReference type="NCBI Taxonomy" id="2821487"/>
    <lineage>
        <taxon>Bacteria</taxon>
        <taxon>Pseudomonadati</taxon>
        <taxon>Bacteroidota</taxon>
        <taxon>Chitinophagia</taxon>
        <taxon>Chitinophagales</taxon>
        <taxon>Chitinophagaceae</taxon>
        <taxon>Niastella</taxon>
    </lineage>
</organism>
<dbReference type="InterPro" id="IPR024671">
    <property type="entry name" value="Atg22-like"/>
</dbReference>